<sequence>MFSFIHLLPLLFLSLATAYPVLTTFNVLSYGARPNRITDNSKAFVRAWNDACKSNTGGRILVPRGTYVLGAVMFVGPCKGRVNFIIKGHLEASKNPANLFLDHWITFKYVDRLVVSGGGYLFGHGSMAWHHNDCATNHRCRSLPATMRFDFVSNSRINHIKSINSKNTHFNLFACHNVLMSHIRISAPEWSPNTDGIHIGASSQIRIQDSIISTGDDCVAMVSGSEDIEIQRVHCGPGHGFSIGSLGGSHSELHVRGIVIRNSSLSETQNGLRIKTWAPSLPSLASDIIFEDIVMNNVNNPIFIDQQYCPRPPCNWKAQSNVQIRNVTFSKVRGTSSSKLAVKLQCSKNVPCEGIKLNNIDLAYHGREGSVASSCINVKGKSYGFQLPSGDADDDMLIAEVVDVPCDPSQPESNKGKAFANSRPEKKGKKRQANDDPLRIYHKNKGRSERIFGQKMKKTGFGPNGEGSTPDSAFSVD</sequence>
<dbReference type="InterPro" id="IPR011050">
    <property type="entry name" value="Pectin_lyase_fold/virulence"/>
</dbReference>
<keyword evidence="11" id="KW-0456">Lyase</keyword>
<comment type="caution">
    <text evidence="11">The sequence shown here is derived from an EMBL/GenBank/DDBJ whole genome shotgun (WGS) entry which is preliminary data.</text>
</comment>
<keyword evidence="5 8" id="KW-0378">Hydrolase</keyword>
<dbReference type="InterPro" id="IPR000743">
    <property type="entry name" value="Glyco_hydro_28"/>
</dbReference>
<evidence type="ECO:0000256" key="4">
    <source>
        <dbReference type="ARBA" id="ARBA00022525"/>
    </source>
</evidence>
<name>A0A2U1KXQ2_ARTAN</name>
<dbReference type="GO" id="GO:0016829">
    <property type="term" value="F:lyase activity"/>
    <property type="evidence" value="ECO:0007669"/>
    <property type="project" value="UniProtKB-KW"/>
</dbReference>
<evidence type="ECO:0000256" key="5">
    <source>
        <dbReference type="ARBA" id="ARBA00022801"/>
    </source>
</evidence>
<dbReference type="FunFam" id="2.160.20.10:FF:000004">
    <property type="entry name" value="Pectin lyase-like superfamily protein"/>
    <property type="match status" value="1"/>
</dbReference>
<evidence type="ECO:0000256" key="7">
    <source>
        <dbReference type="ARBA" id="ARBA00023316"/>
    </source>
</evidence>
<dbReference type="OrthoDB" id="187139at2759"/>
<keyword evidence="7" id="KW-0961">Cell wall biogenesis/degradation</keyword>
<dbReference type="Pfam" id="PF00295">
    <property type="entry name" value="Glyco_hydro_28"/>
    <property type="match status" value="1"/>
</dbReference>
<evidence type="ECO:0000256" key="8">
    <source>
        <dbReference type="RuleBase" id="RU361169"/>
    </source>
</evidence>
<protein>
    <submittedName>
        <fullName evidence="11">Pectin lyase-like superfamily protein</fullName>
    </submittedName>
</protein>
<dbReference type="SUPFAM" id="SSF51126">
    <property type="entry name" value="Pectin lyase-like"/>
    <property type="match status" value="1"/>
</dbReference>
<dbReference type="STRING" id="35608.A0A2U1KXQ2"/>
<dbReference type="EMBL" id="PKPP01013028">
    <property type="protein sequence ID" value="PWA41519.1"/>
    <property type="molecule type" value="Genomic_DNA"/>
</dbReference>
<evidence type="ECO:0000256" key="9">
    <source>
        <dbReference type="SAM" id="MobiDB-lite"/>
    </source>
</evidence>
<evidence type="ECO:0000256" key="10">
    <source>
        <dbReference type="SAM" id="SignalP"/>
    </source>
</evidence>
<evidence type="ECO:0000256" key="3">
    <source>
        <dbReference type="ARBA" id="ARBA00022512"/>
    </source>
</evidence>
<evidence type="ECO:0000313" key="11">
    <source>
        <dbReference type="EMBL" id="PWA41519.1"/>
    </source>
</evidence>
<keyword evidence="10" id="KW-0732">Signal</keyword>
<keyword evidence="3" id="KW-0134">Cell wall</keyword>
<proteinExistence type="inferred from homology"/>
<accession>A0A2U1KXQ2</accession>
<dbReference type="InterPro" id="IPR012334">
    <property type="entry name" value="Pectin_lyas_fold"/>
</dbReference>
<evidence type="ECO:0000256" key="2">
    <source>
        <dbReference type="ARBA" id="ARBA00008834"/>
    </source>
</evidence>
<dbReference type="Gene3D" id="2.160.20.10">
    <property type="entry name" value="Single-stranded right-handed beta-helix, Pectin lyase-like"/>
    <property type="match status" value="1"/>
</dbReference>
<feature type="chain" id="PRO_5015781192" evidence="10">
    <location>
        <begin position="19"/>
        <end position="477"/>
    </location>
</feature>
<dbReference type="SMART" id="SM00710">
    <property type="entry name" value="PbH1"/>
    <property type="match status" value="5"/>
</dbReference>
<reference evidence="11 12" key="1">
    <citation type="journal article" date="2018" name="Mol. Plant">
        <title>The genome of Artemisia annua provides insight into the evolution of Asteraceae family and artemisinin biosynthesis.</title>
        <authorList>
            <person name="Shen Q."/>
            <person name="Zhang L."/>
            <person name="Liao Z."/>
            <person name="Wang S."/>
            <person name="Yan T."/>
            <person name="Shi P."/>
            <person name="Liu M."/>
            <person name="Fu X."/>
            <person name="Pan Q."/>
            <person name="Wang Y."/>
            <person name="Lv Z."/>
            <person name="Lu X."/>
            <person name="Zhang F."/>
            <person name="Jiang W."/>
            <person name="Ma Y."/>
            <person name="Chen M."/>
            <person name="Hao X."/>
            <person name="Li L."/>
            <person name="Tang Y."/>
            <person name="Lv G."/>
            <person name="Zhou Y."/>
            <person name="Sun X."/>
            <person name="Brodelius P.E."/>
            <person name="Rose J.K.C."/>
            <person name="Tang K."/>
        </authorList>
    </citation>
    <scope>NUCLEOTIDE SEQUENCE [LARGE SCALE GENOMIC DNA]</scope>
    <source>
        <strain evidence="12">cv. Huhao1</strain>
        <tissue evidence="11">Leaf</tissue>
    </source>
</reference>
<evidence type="ECO:0000256" key="6">
    <source>
        <dbReference type="ARBA" id="ARBA00023295"/>
    </source>
</evidence>
<evidence type="ECO:0000256" key="1">
    <source>
        <dbReference type="ARBA" id="ARBA00004191"/>
    </source>
</evidence>
<dbReference type="InterPro" id="IPR006626">
    <property type="entry name" value="PbH1"/>
</dbReference>
<dbReference type="PANTHER" id="PTHR31375">
    <property type="match status" value="1"/>
</dbReference>
<dbReference type="GO" id="GO:0005975">
    <property type="term" value="P:carbohydrate metabolic process"/>
    <property type="evidence" value="ECO:0007669"/>
    <property type="project" value="InterPro"/>
</dbReference>
<feature type="signal peptide" evidence="10">
    <location>
        <begin position="1"/>
        <end position="18"/>
    </location>
</feature>
<dbReference type="GO" id="GO:0071555">
    <property type="term" value="P:cell wall organization"/>
    <property type="evidence" value="ECO:0007669"/>
    <property type="project" value="UniProtKB-KW"/>
</dbReference>
<keyword evidence="4" id="KW-0964">Secreted</keyword>
<organism evidence="11 12">
    <name type="scientific">Artemisia annua</name>
    <name type="common">Sweet wormwood</name>
    <dbReference type="NCBI Taxonomy" id="35608"/>
    <lineage>
        <taxon>Eukaryota</taxon>
        <taxon>Viridiplantae</taxon>
        <taxon>Streptophyta</taxon>
        <taxon>Embryophyta</taxon>
        <taxon>Tracheophyta</taxon>
        <taxon>Spermatophyta</taxon>
        <taxon>Magnoliopsida</taxon>
        <taxon>eudicotyledons</taxon>
        <taxon>Gunneridae</taxon>
        <taxon>Pentapetalae</taxon>
        <taxon>asterids</taxon>
        <taxon>campanulids</taxon>
        <taxon>Asterales</taxon>
        <taxon>Asteraceae</taxon>
        <taxon>Asteroideae</taxon>
        <taxon>Anthemideae</taxon>
        <taxon>Artemisiinae</taxon>
        <taxon>Artemisia</taxon>
    </lineage>
</organism>
<comment type="similarity">
    <text evidence="2 8">Belongs to the glycosyl hydrolase 28 family.</text>
</comment>
<feature type="region of interest" description="Disordered" evidence="9">
    <location>
        <begin position="405"/>
        <end position="477"/>
    </location>
</feature>
<dbReference type="GO" id="GO:0004650">
    <property type="term" value="F:polygalacturonase activity"/>
    <property type="evidence" value="ECO:0007669"/>
    <property type="project" value="InterPro"/>
</dbReference>
<comment type="subcellular location">
    <subcellularLocation>
        <location evidence="1">Secreted</location>
        <location evidence="1">Cell wall</location>
    </subcellularLocation>
</comment>
<keyword evidence="6 8" id="KW-0326">Glycosidase</keyword>
<evidence type="ECO:0000313" key="12">
    <source>
        <dbReference type="Proteomes" id="UP000245207"/>
    </source>
</evidence>
<dbReference type="Proteomes" id="UP000245207">
    <property type="component" value="Unassembled WGS sequence"/>
</dbReference>
<keyword evidence="12" id="KW-1185">Reference proteome</keyword>
<feature type="compositionally biased region" description="Polar residues" evidence="9">
    <location>
        <begin position="466"/>
        <end position="477"/>
    </location>
</feature>
<dbReference type="AlphaFoldDB" id="A0A2U1KXQ2"/>
<gene>
    <name evidence="11" type="ORF">CTI12_AA522680</name>
</gene>